<evidence type="ECO:0000313" key="1">
    <source>
        <dbReference type="EMBL" id="KAF2741766.1"/>
    </source>
</evidence>
<keyword evidence="2" id="KW-1185">Reference proteome</keyword>
<protein>
    <submittedName>
        <fullName evidence="1">Uncharacterized protein</fullName>
    </submittedName>
</protein>
<proteinExistence type="predicted"/>
<feature type="non-terminal residue" evidence="1">
    <location>
        <position position="1"/>
    </location>
</feature>
<gene>
    <name evidence="1" type="ORF">M011DRAFT_472829</name>
</gene>
<dbReference type="Proteomes" id="UP000799440">
    <property type="component" value="Unassembled WGS sequence"/>
</dbReference>
<organism evidence="1 2">
    <name type="scientific">Sporormia fimetaria CBS 119925</name>
    <dbReference type="NCBI Taxonomy" id="1340428"/>
    <lineage>
        <taxon>Eukaryota</taxon>
        <taxon>Fungi</taxon>
        <taxon>Dikarya</taxon>
        <taxon>Ascomycota</taxon>
        <taxon>Pezizomycotina</taxon>
        <taxon>Dothideomycetes</taxon>
        <taxon>Pleosporomycetidae</taxon>
        <taxon>Pleosporales</taxon>
        <taxon>Sporormiaceae</taxon>
        <taxon>Sporormia</taxon>
    </lineage>
</organism>
<dbReference type="AlphaFoldDB" id="A0A6A6UWB0"/>
<accession>A0A6A6UWB0</accession>
<dbReference type="EMBL" id="MU006626">
    <property type="protein sequence ID" value="KAF2741766.1"/>
    <property type="molecule type" value="Genomic_DNA"/>
</dbReference>
<reference evidence="1" key="1">
    <citation type="journal article" date="2020" name="Stud. Mycol.">
        <title>101 Dothideomycetes genomes: a test case for predicting lifestyles and emergence of pathogens.</title>
        <authorList>
            <person name="Haridas S."/>
            <person name="Albert R."/>
            <person name="Binder M."/>
            <person name="Bloem J."/>
            <person name="Labutti K."/>
            <person name="Salamov A."/>
            <person name="Andreopoulos B."/>
            <person name="Baker S."/>
            <person name="Barry K."/>
            <person name="Bills G."/>
            <person name="Bluhm B."/>
            <person name="Cannon C."/>
            <person name="Castanera R."/>
            <person name="Culley D."/>
            <person name="Daum C."/>
            <person name="Ezra D."/>
            <person name="Gonzalez J."/>
            <person name="Henrissat B."/>
            <person name="Kuo A."/>
            <person name="Liang C."/>
            <person name="Lipzen A."/>
            <person name="Lutzoni F."/>
            <person name="Magnuson J."/>
            <person name="Mondo S."/>
            <person name="Nolan M."/>
            <person name="Ohm R."/>
            <person name="Pangilinan J."/>
            <person name="Park H.-J."/>
            <person name="Ramirez L."/>
            <person name="Alfaro M."/>
            <person name="Sun H."/>
            <person name="Tritt A."/>
            <person name="Yoshinaga Y."/>
            <person name="Zwiers L.-H."/>
            <person name="Turgeon B."/>
            <person name="Goodwin S."/>
            <person name="Spatafora J."/>
            <person name="Crous P."/>
            <person name="Grigoriev I."/>
        </authorList>
    </citation>
    <scope>NUCLEOTIDE SEQUENCE</scope>
    <source>
        <strain evidence="1">CBS 119925</strain>
    </source>
</reference>
<name>A0A6A6UWB0_9PLEO</name>
<sequence length="174" mass="19316">MDPNLRASAPECLRRTLQLRVPGRCLTRTPPTCGLRQEQTEDDDGSTAIILDKLWGTQGTSYPDKKAAVNVKITIVSPNNQVKAESLTQMPLWTTQSARESPIPEAVMSLPLDFFTRNDHFSRRLQSQFTADAEAEEPNAPVRHDSPVLPRSEEAITGHPALASFEQRVLQLLA</sequence>
<evidence type="ECO:0000313" key="2">
    <source>
        <dbReference type="Proteomes" id="UP000799440"/>
    </source>
</evidence>